<dbReference type="EMBL" id="JAFLVT010000018">
    <property type="protein sequence ID" value="MBO0450215.1"/>
    <property type="molecule type" value="Genomic_DNA"/>
</dbReference>
<evidence type="ECO:0000313" key="8">
    <source>
        <dbReference type="Proteomes" id="UP000664256"/>
    </source>
</evidence>
<feature type="transmembrane region" description="Helical" evidence="6">
    <location>
        <begin position="352"/>
        <end position="373"/>
    </location>
</feature>
<feature type="transmembrane region" description="Helical" evidence="6">
    <location>
        <begin position="81"/>
        <end position="107"/>
    </location>
</feature>
<feature type="transmembrane region" description="Helical" evidence="6">
    <location>
        <begin position="319"/>
        <end position="340"/>
    </location>
</feature>
<dbReference type="PANTHER" id="PTHR30250:SF11">
    <property type="entry name" value="O-ANTIGEN TRANSPORTER-RELATED"/>
    <property type="match status" value="1"/>
</dbReference>
<name>A0ABS3H9S4_9ENTE</name>
<dbReference type="Pfam" id="PF01943">
    <property type="entry name" value="Polysacc_synt"/>
    <property type="match status" value="1"/>
</dbReference>
<comment type="caution">
    <text evidence="7">The sequence shown here is derived from an EMBL/GenBank/DDBJ whole genome shotgun (WGS) entry which is preliminary data.</text>
</comment>
<organism evidence="7 8">
    <name type="scientific">Candidatus Enterococcus myersii</name>
    <dbReference type="NCBI Taxonomy" id="2815322"/>
    <lineage>
        <taxon>Bacteria</taxon>
        <taxon>Bacillati</taxon>
        <taxon>Bacillota</taxon>
        <taxon>Bacilli</taxon>
        <taxon>Lactobacillales</taxon>
        <taxon>Enterococcaceae</taxon>
        <taxon>Enterococcus</taxon>
    </lineage>
</organism>
<evidence type="ECO:0000256" key="6">
    <source>
        <dbReference type="SAM" id="Phobius"/>
    </source>
</evidence>
<evidence type="ECO:0000256" key="3">
    <source>
        <dbReference type="ARBA" id="ARBA00022692"/>
    </source>
</evidence>
<feature type="transmembrane region" description="Helical" evidence="6">
    <location>
        <begin position="12"/>
        <end position="30"/>
    </location>
</feature>
<dbReference type="InterPro" id="IPR002797">
    <property type="entry name" value="Polysacc_synth"/>
</dbReference>
<evidence type="ECO:0000313" key="7">
    <source>
        <dbReference type="EMBL" id="MBO0450215.1"/>
    </source>
</evidence>
<reference evidence="7 8" key="1">
    <citation type="submission" date="2021-03" db="EMBL/GenBank/DDBJ databases">
        <title>Enterococcal diversity collection.</title>
        <authorList>
            <person name="Gilmore M.S."/>
            <person name="Schwartzman J."/>
            <person name="Van Tyne D."/>
            <person name="Martin M."/>
            <person name="Earl A.M."/>
            <person name="Manson A.L."/>
            <person name="Straub T."/>
            <person name="Salamzade R."/>
            <person name="Saavedra J."/>
            <person name="Lebreton F."/>
            <person name="Prichula J."/>
            <person name="Schaufler K."/>
            <person name="Gaca A."/>
            <person name="Sgardioli B."/>
            <person name="Wagenaar J."/>
            <person name="Strong T."/>
        </authorList>
    </citation>
    <scope>NUCLEOTIDE SEQUENCE [LARGE SCALE GENOMIC DNA]</scope>
    <source>
        <strain evidence="7 8">MJM12</strain>
    </source>
</reference>
<evidence type="ECO:0000256" key="2">
    <source>
        <dbReference type="ARBA" id="ARBA00022475"/>
    </source>
</evidence>
<evidence type="ECO:0000256" key="1">
    <source>
        <dbReference type="ARBA" id="ARBA00004651"/>
    </source>
</evidence>
<sequence length="414" mass="46283">MKNKIAKNTLFLYILTFSNYFLGLMLFPYLSRVLSVEKFGLVGFSMSFVLIFQMIVEYGFSISGTAQIAKYQSDFGKINEAVTTVTFAKIFLSIISLFLFLFSAVFIKMIRENFLFVGLFILDSFIKALLPDFYFRGIEEMKTITIRAVIAKSLCIGLVLFLVSGDQQVNLVPLSYIIGDLAALIITVIMMFKKGVKVTSLSIKSIIEILREGFPYFLSRVSVSINNSIGTFFLGLKFSPSSIETGILSGITKITTAGDMLLTPVNDSIYPHMVRNKDYKFLKKIIIFGGIIWFLGCTVIFVFADFVCSLVLGPNYAEAGIYLRILVVNTFFGFFSLFLGYPALSPIGKANYANAALPFATIVNLVCYFILWATNSITLLNVVIVMSVVNLLMAIFRGIALYRNRYLISKKLGD</sequence>
<gene>
    <name evidence="7" type="ORF">JZO76_11855</name>
</gene>
<feature type="transmembrane region" description="Helical" evidence="6">
    <location>
        <begin position="379"/>
        <end position="402"/>
    </location>
</feature>
<evidence type="ECO:0000256" key="4">
    <source>
        <dbReference type="ARBA" id="ARBA00022989"/>
    </source>
</evidence>
<protein>
    <submittedName>
        <fullName evidence="7">Oligosaccharide flippase family protein</fullName>
    </submittedName>
</protein>
<keyword evidence="2" id="KW-1003">Cell membrane</keyword>
<evidence type="ECO:0000256" key="5">
    <source>
        <dbReference type="ARBA" id="ARBA00023136"/>
    </source>
</evidence>
<keyword evidence="8" id="KW-1185">Reference proteome</keyword>
<dbReference type="InterPro" id="IPR050833">
    <property type="entry name" value="Poly_Biosynth_Transport"/>
</dbReference>
<comment type="subcellular location">
    <subcellularLocation>
        <location evidence="1">Cell membrane</location>
        <topology evidence="1">Multi-pass membrane protein</topology>
    </subcellularLocation>
</comment>
<keyword evidence="3 6" id="KW-0812">Transmembrane</keyword>
<feature type="transmembrane region" description="Helical" evidence="6">
    <location>
        <begin position="171"/>
        <end position="192"/>
    </location>
</feature>
<keyword evidence="4 6" id="KW-1133">Transmembrane helix</keyword>
<keyword evidence="5 6" id="KW-0472">Membrane</keyword>
<proteinExistence type="predicted"/>
<dbReference type="PANTHER" id="PTHR30250">
    <property type="entry name" value="PST FAMILY PREDICTED COLANIC ACID TRANSPORTER"/>
    <property type="match status" value="1"/>
</dbReference>
<feature type="transmembrane region" description="Helical" evidence="6">
    <location>
        <begin position="42"/>
        <end position="60"/>
    </location>
</feature>
<feature type="transmembrane region" description="Helical" evidence="6">
    <location>
        <begin position="113"/>
        <end position="134"/>
    </location>
</feature>
<dbReference type="Proteomes" id="UP000664256">
    <property type="component" value="Unassembled WGS sequence"/>
</dbReference>
<feature type="transmembrane region" description="Helical" evidence="6">
    <location>
        <begin position="146"/>
        <end position="165"/>
    </location>
</feature>
<accession>A0ABS3H9S4</accession>
<feature type="transmembrane region" description="Helical" evidence="6">
    <location>
        <begin position="285"/>
        <end position="313"/>
    </location>
</feature>
<dbReference type="RefSeq" id="WP_206904780.1">
    <property type="nucleotide sequence ID" value="NZ_JAFLVT010000018.1"/>
</dbReference>